<gene>
    <name evidence="10" type="ORF">P5673_002333</name>
</gene>
<dbReference type="InterPro" id="IPR027417">
    <property type="entry name" value="P-loop_NTPase"/>
</dbReference>
<keyword evidence="6 9" id="KW-0333">Golgi apparatus</keyword>
<evidence type="ECO:0000313" key="10">
    <source>
        <dbReference type="EMBL" id="KAK2572127.1"/>
    </source>
</evidence>
<dbReference type="EC" id="2.8.2.-" evidence="9"/>
<dbReference type="EMBL" id="JARQWQ010000004">
    <property type="protein sequence ID" value="KAK2572127.1"/>
    <property type="molecule type" value="Genomic_DNA"/>
</dbReference>
<keyword evidence="5" id="KW-1133">Transmembrane helix</keyword>
<comment type="subcellular location">
    <subcellularLocation>
        <location evidence="1 9">Golgi apparatus membrane</location>
        <topology evidence="1 9">Single-pass type II membrane protein</topology>
    </subcellularLocation>
</comment>
<accession>A0AAD9R334</accession>
<evidence type="ECO:0000256" key="1">
    <source>
        <dbReference type="ARBA" id="ARBA00004323"/>
    </source>
</evidence>
<reference evidence="10" key="1">
    <citation type="journal article" date="2023" name="G3 (Bethesda)">
        <title>Whole genome assembly and annotation of the endangered Caribbean coral Acropora cervicornis.</title>
        <authorList>
            <person name="Selwyn J.D."/>
            <person name="Vollmer S.V."/>
        </authorList>
    </citation>
    <scope>NUCLEOTIDE SEQUENCE</scope>
    <source>
        <strain evidence="10">K2</strain>
    </source>
</reference>
<dbReference type="AlphaFoldDB" id="A0AAD9R334"/>
<keyword evidence="4" id="KW-0812">Transmembrane</keyword>
<dbReference type="InterPro" id="IPR018011">
    <property type="entry name" value="Carb_sulfotrans_8-10"/>
</dbReference>
<evidence type="ECO:0000256" key="9">
    <source>
        <dbReference type="RuleBase" id="RU364020"/>
    </source>
</evidence>
<evidence type="ECO:0000256" key="8">
    <source>
        <dbReference type="ARBA" id="ARBA00023180"/>
    </source>
</evidence>
<keyword evidence="3 9" id="KW-0808">Transferase</keyword>
<keyword evidence="9" id="KW-0119">Carbohydrate metabolism</keyword>
<evidence type="ECO:0000313" key="11">
    <source>
        <dbReference type="Proteomes" id="UP001249851"/>
    </source>
</evidence>
<name>A0AAD9R334_ACRCE</name>
<dbReference type="PANTHER" id="PTHR12137">
    <property type="entry name" value="CARBOHYDRATE SULFOTRANSFERASE"/>
    <property type="match status" value="1"/>
</dbReference>
<dbReference type="GO" id="GO:0016051">
    <property type="term" value="P:carbohydrate biosynthetic process"/>
    <property type="evidence" value="ECO:0007669"/>
    <property type="project" value="InterPro"/>
</dbReference>
<evidence type="ECO:0000256" key="3">
    <source>
        <dbReference type="ARBA" id="ARBA00022679"/>
    </source>
</evidence>
<dbReference type="GO" id="GO:0008146">
    <property type="term" value="F:sulfotransferase activity"/>
    <property type="evidence" value="ECO:0007669"/>
    <property type="project" value="InterPro"/>
</dbReference>
<sequence length="280" mass="33514">MRVDHAKRQQDRLQSIREYCKNSKNNSDIFHTFPLQRNLFNFVVSEKYKFIICYVPKTGASQWKRALINILANRTVQSDPDTISLFDYDIFTFLNKYAPRKRQAMLKTYATFFFVREPFERLLSAFRDKFETYTTSLYSKLGREIVGKLRKSSESKNTNNLPSFDEFTEYLSNLTDNPQWDIHWRPIHQVCYPCAIDYDYVGRFETVKEDADYILQQLKLDKMAEFPSFSGSKTSKRLTKYYSQIPRKRIEKLIEIYRPDFDMFNYDFPDEIMALLNDRS</sequence>
<dbReference type="PANTHER" id="PTHR12137:SF54">
    <property type="entry name" value="CARBOHYDRATE SULFOTRANSFERASE"/>
    <property type="match status" value="1"/>
</dbReference>
<keyword evidence="9" id="KW-0735">Signal-anchor</keyword>
<evidence type="ECO:0000256" key="2">
    <source>
        <dbReference type="ARBA" id="ARBA00006339"/>
    </source>
</evidence>
<evidence type="ECO:0000256" key="6">
    <source>
        <dbReference type="ARBA" id="ARBA00023034"/>
    </source>
</evidence>
<dbReference type="GO" id="GO:0000139">
    <property type="term" value="C:Golgi membrane"/>
    <property type="evidence" value="ECO:0007669"/>
    <property type="project" value="UniProtKB-SubCell"/>
</dbReference>
<evidence type="ECO:0000256" key="4">
    <source>
        <dbReference type="ARBA" id="ARBA00022692"/>
    </source>
</evidence>
<evidence type="ECO:0000256" key="7">
    <source>
        <dbReference type="ARBA" id="ARBA00023136"/>
    </source>
</evidence>
<dbReference type="Proteomes" id="UP001249851">
    <property type="component" value="Unassembled WGS sequence"/>
</dbReference>
<protein>
    <recommendedName>
        <fullName evidence="9">Carbohydrate sulfotransferase</fullName>
        <ecNumber evidence="9">2.8.2.-</ecNumber>
    </recommendedName>
</protein>
<comment type="caution">
    <text evidence="10">The sequence shown here is derived from an EMBL/GenBank/DDBJ whole genome shotgun (WGS) entry which is preliminary data.</text>
</comment>
<reference evidence="10" key="2">
    <citation type="journal article" date="2023" name="Science">
        <title>Genomic signatures of disease resistance in endangered staghorn corals.</title>
        <authorList>
            <person name="Vollmer S.V."/>
            <person name="Selwyn J.D."/>
            <person name="Despard B.A."/>
            <person name="Roesel C.L."/>
        </authorList>
    </citation>
    <scope>NUCLEOTIDE SEQUENCE</scope>
    <source>
        <strain evidence="10">K2</strain>
    </source>
</reference>
<dbReference type="InterPro" id="IPR005331">
    <property type="entry name" value="Sulfotransferase"/>
</dbReference>
<dbReference type="SUPFAM" id="SSF52540">
    <property type="entry name" value="P-loop containing nucleoside triphosphate hydrolases"/>
    <property type="match status" value="1"/>
</dbReference>
<keyword evidence="7" id="KW-0472">Membrane</keyword>
<proteinExistence type="inferred from homology"/>
<dbReference type="Pfam" id="PF03567">
    <property type="entry name" value="Sulfotransfer_2"/>
    <property type="match status" value="1"/>
</dbReference>
<keyword evidence="11" id="KW-1185">Reference proteome</keyword>
<organism evidence="10 11">
    <name type="scientific">Acropora cervicornis</name>
    <name type="common">Staghorn coral</name>
    <dbReference type="NCBI Taxonomy" id="6130"/>
    <lineage>
        <taxon>Eukaryota</taxon>
        <taxon>Metazoa</taxon>
        <taxon>Cnidaria</taxon>
        <taxon>Anthozoa</taxon>
        <taxon>Hexacorallia</taxon>
        <taxon>Scleractinia</taxon>
        <taxon>Astrocoeniina</taxon>
        <taxon>Acroporidae</taxon>
        <taxon>Acropora</taxon>
    </lineage>
</organism>
<keyword evidence="8 9" id="KW-0325">Glycoprotein</keyword>
<comment type="similarity">
    <text evidence="2 9">Belongs to the sulfotransferase 2 family.</text>
</comment>
<evidence type="ECO:0000256" key="5">
    <source>
        <dbReference type="ARBA" id="ARBA00022989"/>
    </source>
</evidence>